<organism evidence="2 3">
    <name type="scientific">Sedimenticola selenatireducens</name>
    <dbReference type="NCBI Taxonomy" id="191960"/>
    <lineage>
        <taxon>Bacteria</taxon>
        <taxon>Pseudomonadati</taxon>
        <taxon>Pseudomonadota</taxon>
        <taxon>Gammaproteobacteria</taxon>
        <taxon>Chromatiales</taxon>
        <taxon>Sedimenticolaceae</taxon>
        <taxon>Sedimenticola</taxon>
    </lineage>
</organism>
<dbReference type="CDD" id="cd12108">
    <property type="entry name" value="Hr-like"/>
    <property type="match status" value="1"/>
</dbReference>
<dbReference type="EMBL" id="PKUN01000014">
    <property type="protein sequence ID" value="PLX61535.1"/>
    <property type="molecule type" value="Genomic_DNA"/>
</dbReference>
<dbReference type="AlphaFoldDB" id="A0A2N6CW96"/>
<gene>
    <name evidence="2" type="ORF">C0630_10210</name>
</gene>
<feature type="domain" description="Hemerythrin-like" evidence="1">
    <location>
        <begin position="18"/>
        <end position="152"/>
    </location>
</feature>
<sequence>MPFPVNSCSGALTLMKHLLELLKWDHLRFSALLNYLVGIVDGVEQGDEPDYAELIELITYLKPGLKGRHQAEEQALWQTLLQYAGPRGQVVTELEAIHQSVIDSGEALENDIRTAQEGSWLSPDRLRQLTDDFVRAFREQMEIEEQSLFPLVESVIPDIEWCGDTTSVNDRGKPLPSKIDWQF</sequence>
<dbReference type="STRING" id="1111735.GCA_000428045_00421"/>
<evidence type="ECO:0000259" key="1">
    <source>
        <dbReference type="Pfam" id="PF01814"/>
    </source>
</evidence>
<reference evidence="2 3" key="1">
    <citation type="submission" date="2017-11" db="EMBL/GenBank/DDBJ databases">
        <title>Genome-resolved metagenomics identifies genetic mobility, metabolic interactions, and unexpected diversity in perchlorate-reducing communities.</title>
        <authorList>
            <person name="Barnum T.P."/>
            <person name="Figueroa I.A."/>
            <person name="Carlstrom C.I."/>
            <person name="Lucas L.N."/>
            <person name="Engelbrektson A.L."/>
            <person name="Coates J.D."/>
        </authorList>
    </citation>
    <scope>NUCLEOTIDE SEQUENCE [LARGE SCALE GENOMIC DNA]</scope>
    <source>
        <strain evidence="2">BM301</strain>
    </source>
</reference>
<dbReference type="InterPro" id="IPR012312">
    <property type="entry name" value="Hemerythrin-like"/>
</dbReference>
<evidence type="ECO:0000313" key="3">
    <source>
        <dbReference type="Proteomes" id="UP000235015"/>
    </source>
</evidence>
<dbReference type="Proteomes" id="UP000235015">
    <property type="component" value="Unassembled WGS sequence"/>
</dbReference>
<protein>
    <recommendedName>
        <fullName evidence="1">Hemerythrin-like domain-containing protein</fullName>
    </recommendedName>
</protein>
<dbReference type="Gene3D" id="1.20.120.520">
    <property type="entry name" value="nmb1532 protein domain like"/>
    <property type="match status" value="1"/>
</dbReference>
<proteinExistence type="predicted"/>
<name>A0A2N6CW96_9GAMM</name>
<accession>A0A2N6CW96</accession>
<evidence type="ECO:0000313" key="2">
    <source>
        <dbReference type="EMBL" id="PLX61535.1"/>
    </source>
</evidence>
<dbReference type="Pfam" id="PF01814">
    <property type="entry name" value="Hemerythrin"/>
    <property type="match status" value="1"/>
</dbReference>
<comment type="caution">
    <text evidence="2">The sequence shown here is derived from an EMBL/GenBank/DDBJ whole genome shotgun (WGS) entry which is preliminary data.</text>
</comment>